<evidence type="ECO:0000313" key="3">
    <source>
        <dbReference type="Proteomes" id="UP000660668"/>
    </source>
</evidence>
<protein>
    <submittedName>
        <fullName evidence="2">Uncharacterized protein</fullName>
    </submittedName>
</protein>
<gene>
    <name evidence="2" type="ORF">ISU10_17350</name>
</gene>
<keyword evidence="3" id="KW-1185">Reference proteome</keyword>
<sequence>MSYDLAVWEGAQPESDAEAAALFEDLMERRESGADSHEPSLRIRSYVEALLKRWPDITDDEGEDSAWADGPLIDNAFGNAVYFSMTLGRAEQASEFAARLASQRGLVCYDPQTESLRPRTTTSRSSGRS</sequence>
<feature type="region of interest" description="Disordered" evidence="1">
    <location>
        <begin position="110"/>
        <end position="129"/>
    </location>
</feature>
<dbReference type="EMBL" id="JADKPO010000027">
    <property type="protein sequence ID" value="MBF4769537.1"/>
    <property type="molecule type" value="Genomic_DNA"/>
</dbReference>
<evidence type="ECO:0000313" key="2">
    <source>
        <dbReference type="EMBL" id="MBF4769537.1"/>
    </source>
</evidence>
<dbReference type="Proteomes" id="UP000660668">
    <property type="component" value="Unassembled WGS sequence"/>
</dbReference>
<comment type="caution">
    <text evidence="2">The sequence shown here is derived from an EMBL/GenBank/DDBJ whole genome shotgun (WGS) entry which is preliminary data.</text>
</comment>
<proteinExistence type="predicted"/>
<organism evidence="2 3">
    <name type="scientific">Nocardioides agariphilus</name>
    <dbReference type="NCBI Taxonomy" id="433664"/>
    <lineage>
        <taxon>Bacteria</taxon>
        <taxon>Bacillati</taxon>
        <taxon>Actinomycetota</taxon>
        <taxon>Actinomycetes</taxon>
        <taxon>Propionibacteriales</taxon>
        <taxon>Nocardioidaceae</taxon>
        <taxon>Nocardioides</taxon>
    </lineage>
</organism>
<feature type="compositionally biased region" description="Low complexity" evidence="1">
    <location>
        <begin position="113"/>
        <end position="129"/>
    </location>
</feature>
<accession>A0A930VRW6</accession>
<dbReference type="AlphaFoldDB" id="A0A930VRW6"/>
<reference evidence="2" key="1">
    <citation type="submission" date="2020-11" db="EMBL/GenBank/DDBJ databases">
        <title>Nocardioides cynanchi sp. nov., isolated from soil of rhizosphere of Cynanchum wilfordii.</title>
        <authorList>
            <person name="Lee J.-S."/>
            <person name="Suh M.K."/>
            <person name="Kim J.-S."/>
        </authorList>
    </citation>
    <scope>NUCLEOTIDE SEQUENCE</scope>
    <source>
        <strain evidence="2">KCTC 19276</strain>
    </source>
</reference>
<name>A0A930VRW6_9ACTN</name>
<evidence type="ECO:0000256" key="1">
    <source>
        <dbReference type="SAM" id="MobiDB-lite"/>
    </source>
</evidence>
<dbReference type="RefSeq" id="WP_194697685.1">
    <property type="nucleotide sequence ID" value="NZ_JADKPO010000027.1"/>
</dbReference>